<protein>
    <submittedName>
        <fullName evidence="6">LacI family DNA-binding transcriptional regulator</fullName>
    </submittedName>
</protein>
<dbReference type="CDD" id="cd01392">
    <property type="entry name" value="HTH_LacI"/>
    <property type="match status" value="1"/>
</dbReference>
<evidence type="ECO:0000256" key="1">
    <source>
        <dbReference type="ARBA" id="ARBA00023015"/>
    </source>
</evidence>
<dbReference type="SUPFAM" id="SSF47413">
    <property type="entry name" value="lambda repressor-like DNA-binding domains"/>
    <property type="match status" value="1"/>
</dbReference>
<keyword evidence="2 6" id="KW-0238">DNA-binding</keyword>
<evidence type="ECO:0000313" key="6">
    <source>
        <dbReference type="EMBL" id="MBC9206122.1"/>
    </source>
</evidence>
<dbReference type="InterPro" id="IPR046335">
    <property type="entry name" value="LacI/GalR-like_sensor"/>
</dbReference>
<accession>A0ABR7RJ08</accession>
<dbReference type="SUPFAM" id="SSF53822">
    <property type="entry name" value="Periplasmic binding protein-like I"/>
    <property type="match status" value="1"/>
</dbReference>
<dbReference type="Proteomes" id="UP000626026">
    <property type="component" value="Unassembled WGS sequence"/>
</dbReference>
<evidence type="ECO:0000313" key="7">
    <source>
        <dbReference type="Proteomes" id="UP000626026"/>
    </source>
</evidence>
<dbReference type="PROSITE" id="PS50932">
    <property type="entry name" value="HTH_LACI_2"/>
    <property type="match status" value="1"/>
</dbReference>
<dbReference type="PANTHER" id="PTHR30146">
    <property type="entry name" value="LACI-RELATED TRANSCRIPTIONAL REPRESSOR"/>
    <property type="match status" value="1"/>
</dbReference>
<dbReference type="CDD" id="cd06273">
    <property type="entry name" value="PBP1_LacI-like"/>
    <property type="match status" value="1"/>
</dbReference>
<evidence type="ECO:0000259" key="5">
    <source>
        <dbReference type="PROSITE" id="PS50932"/>
    </source>
</evidence>
<reference evidence="6 7" key="1">
    <citation type="journal article" date="2013" name="Int. J. Syst. Evol. Microbiol.">
        <title>Roseomonas aerophila sp. nov., isolated from air.</title>
        <authorList>
            <person name="Kim S.J."/>
            <person name="Weon H.Y."/>
            <person name="Ahn J.H."/>
            <person name="Hong S.B."/>
            <person name="Seok S.J."/>
            <person name="Whang K.S."/>
            <person name="Kwon S.W."/>
        </authorList>
    </citation>
    <scope>NUCLEOTIDE SEQUENCE [LARGE SCALE GENOMIC DNA]</scope>
    <source>
        <strain evidence="6 7">NBRC 108923</strain>
    </source>
</reference>
<evidence type="ECO:0000256" key="3">
    <source>
        <dbReference type="ARBA" id="ARBA00023163"/>
    </source>
</evidence>
<dbReference type="Gene3D" id="1.10.260.40">
    <property type="entry name" value="lambda repressor-like DNA-binding domains"/>
    <property type="match status" value="1"/>
</dbReference>
<keyword evidence="3" id="KW-0804">Transcription</keyword>
<dbReference type="InterPro" id="IPR028082">
    <property type="entry name" value="Peripla_BP_I"/>
</dbReference>
<gene>
    <name evidence="6" type="ORF">IBL26_04685</name>
</gene>
<dbReference type="PANTHER" id="PTHR30146:SF138">
    <property type="entry name" value="TRANSCRIPTIONAL REGULATORY PROTEIN"/>
    <property type="match status" value="1"/>
</dbReference>
<dbReference type="Pfam" id="PF13377">
    <property type="entry name" value="Peripla_BP_3"/>
    <property type="match status" value="1"/>
</dbReference>
<dbReference type="Gene3D" id="3.40.50.2300">
    <property type="match status" value="2"/>
</dbReference>
<organism evidence="6 7">
    <name type="scientific">Teichococcus aerophilus</name>
    <dbReference type="NCBI Taxonomy" id="1224513"/>
    <lineage>
        <taxon>Bacteria</taxon>
        <taxon>Pseudomonadati</taxon>
        <taxon>Pseudomonadota</taxon>
        <taxon>Alphaproteobacteria</taxon>
        <taxon>Acetobacterales</taxon>
        <taxon>Roseomonadaceae</taxon>
        <taxon>Roseomonas</taxon>
    </lineage>
</organism>
<proteinExistence type="predicted"/>
<feature type="domain" description="HTH lacI-type" evidence="5">
    <location>
        <begin position="35"/>
        <end position="86"/>
    </location>
</feature>
<dbReference type="Pfam" id="PF00356">
    <property type="entry name" value="LacI"/>
    <property type="match status" value="1"/>
</dbReference>
<name>A0ABR7RJ08_9PROT</name>
<dbReference type="InterPro" id="IPR010982">
    <property type="entry name" value="Lambda_DNA-bd_dom_sf"/>
</dbReference>
<evidence type="ECO:0000256" key="4">
    <source>
        <dbReference type="SAM" id="MobiDB-lite"/>
    </source>
</evidence>
<dbReference type="GO" id="GO:0003677">
    <property type="term" value="F:DNA binding"/>
    <property type="evidence" value="ECO:0007669"/>
    <property type="project" value="UniProtKB-KW"/>
</dbReference>
<feature type="region of interest" description="Disordered" evidence="4">
    <location>
        <begin position="1"/>
        <end position="27"/>
    </location>
</feature>
<evidence type="ECO:0000256" key="2">
    <source>
        <dbReference type="ARBA" id="ARBA00023125"/>
    </source>
</evidence>
<dbReference type="InterPro" id="IPR000843">
    <property type="entry name" value="HTH_LacI"/>
</dbReference>
<keyword evidence="7" id="KW-1185">Reference proteome</keyword>
<sequence length="368" mass="39399">MPASTHARNRRRRPPLPPSPPPEEGSLEDRFPVARDVARLAGVSTSTVSRVFNGTAAVRADKRDAVLKAAEELGFVANGAARALSMRRFMAVGAVVPNIENEGFLRTLSSFQERLRRDGYTLILTNAGYDLDNEWQEASFLLERGIDGLLLVGDLHRPALLERIARQRIPTVQTFTLSAARPCVGFDNLAAAGRAAQYLLDLGHRRIGVITGIRKDNDRSGARVAGIVHALAARGLTINPAHDVETSHGIAAGRDALRQILSQSTPPPTAIICGTDQLGFGVMIEAQSRGVAIPGDLSLIGFNDADYAAFLTPALTTIRIHAAEIGQVAAEHLLARMAGRSVVRLTEIAAELIVRGSTAPPRPSMDNA</sequence>
<keyword evidence="1" id="KW-0805">Transcription regulation</keyword>
<comment type="caution">
    <text evidence="6">The sequence shown here is derived from an EMBL/GenBank/DDBJ whole genome shotgun (WGS) entry which is preliminary data.</text>
</comment>
<dbReference type="EMBL" id="JACTVA010000005">
    <property type="protein sequence ID" value="MBC9206122.1"/>
    <property type="molecule type" value="Genomic_DNA"/>
</dbReference>
<dbReference type="SMART" id="SM00354">
    <property type="entry name" value="HTH_LACI"/>
    <property type="match status" value="1"/>
</dbReference>